<keyword evidence="2" id="KW-0808">Transferase</keyword>
<dbReference type="KEGG" id="ota:OT_ostta10g03490"/>
<dbReference type="InterPro" id="IPR011009">
    <property type="entry name" value="Kinase-like_dom_sf"/>
</dbReference>
<feature type="compositionally biased region" description="Polar residues" evidence="7">
    <location>
        <begin position="786"/>
        <end position="795"/>
    </location>
</feature>
<dbReference type="GO" id="GO:0005524">
    <property type="term" value="F:ATP binding"/>
    <property type="evidence" value="ECO:0007669"/>
    <property type="project" value="UniProtKB-UniRule"/>
</dbReference>
<dbReference type="InParanoid" id="A0A090M5H8"/>
<evidence type="ECO:0000256" key="4">
    <source>
        <dbReference type="ARBA" id="ARBA00022777"/>
    </source>
</evidence>
<keyword evidence="10" id="KW-1185">Reference proteome</keyword>
<evidence type="ECO:0000313" key="9">
    <source>
        <dbReference type="EMBL" id="CEF99500.1"/>
    </source>
</evidence>
<dbReference type="AlphaFoldDB" id="A0A090M5H8"/>
<feature type="region of interest" description="Disordered" evidence="7">
    <location>
        <begin position="781"/>
        <end position="808"/>
    </location>
</feature>
<evidence type="ECO:0000256" key="7">
    <source>
        <dbReference type="SAM" id="MobiDB-lite"/>
    </source>
</evidence>
<dbReference type="InterPro" id="IPR000719">
    <property type="entry name" value="Prot_kinase_dom"/>
</dbReference>
<dbReference type="Gene3D" id="1.10.510.10">
    <property type="entry name" value="Transferase(Phosphotransferase) domain 1"/>
    <property type="match status" value="1"/>
</dbReference>
<dbReference type="GO" id="GO:0004713">
    <property type="term" value="F:protein tyrosine kinase activity"/>
    <property type="evidence" value="ECO:0007669"/>
    <property type="project" value="TreeGrafter"/>
</dbReference>
<dbReference type="PANTHER" id="PTHR24058:SF17">
    <property type="entry name" value="HOMEODOMAIN INTERACTING PROTEIN KINASE, ISOFORM D"/>
    <property type="match status" value="1"/>
</dbReference>
<evidence type="ECO:0000256" key="6">
    <source>
        <dbReference type="PROSITE-ProRule" id="PRU10141"/>
    </source>
</evidence>
<proteinExistence type="predicted"/>
<organism evidence="9 10">
    <name type="scientific">Ostreococcus tauri</name>
    <name type="common">Marine green alga</name>
    <dbReference type="NCBI Taxonomy" id="70448"/>
    <lineage>
        <taxon>Eukaryota</taxon>
        <taxon>Viridiplantae</taxon>
        <taxon>Chlorophyta</taxon>
        <taxon>Mamiellophyceae</taxon>
        <taxon>Mamiellales</taxon>
        <taxon>Bathycoccaceae</taxon>
        <taxon>Ostreococcus</taxon>
    </lineage>
</organism>
<sequence>MSSDASSIGRVLSIPSTPRSNNGRDNANDDLILREGEELGERVGSASPTSGSTKAVRNGGKGVVHPRDDEDVSESSSSGATYTVVDTLGSGTFGQVVSVSSSVDGSTLALKVIKNHPAYFHQAHVEIGILRTLNMTCGDRPAGSVIVELADYFICHNHLCLVFELLGMNLYELLRKNKFKGLHLGAIRGIMKQLLSALDVLRDAHVVHCDIKPENILLVRDNSFQVKLVDFGSACFQNRTVYQYIQSRFYRSPEVFLGMPYGMPIDMWSLGCVAAELFLGLPIFPGSSEYDLLCRICETMGTPPTEMLAKAPNTNKFFTRVDIGFGESSSSLASSSESGTSKYKLLSLRDFEARTGRRAAMGKKYFKYTELADIIASIPYQSSKVDPNDAGAIAAEKKARVNERSAFYDLLVGMMEIDPATRWTPAQALKHPFVTGDAFEGPFTPPKILERTTPEEREEIQRLAAKEAAKVSSGEPLKKKKKPQPVEPPEGIVPPTPPAVQPVGGLAAAFAAGSSPTASPQDAPQAFNNAMLQAQAAAHAHAAATLAAIGMSPGGVPMSPGGGVGGGYPPFVVGSAGGSYQSSSTLLSSSFIGSPHAMNSAAMHPLHFGMSPPTQQLSNMGLSTSHQVRAAQAAAAVHLPSASPLGKRGTTLARGMAPNAQAMPATSYSGAPSGFGWSPLASASASRENLKTLQPVPESQSPPMASPSPDGEVTEEDRAEGADWDPTFDDALDDEATDENNSEERADDEANPVPARAFPVKAKQILPPQFAVGSAPTFVASGFGVSPNSAFGNNKTVRKRNAGKDAAT</sequence>
<feature type="binding site" evidence="6">
    <location>
        <position position="111"/>
    </location>
    <ligand>
        <name>ATP</name>
        <dbReference type="ChEBI" id="CHEBI:30616"/>
    </ligand>
</feature>
<keyword evidence="1" id="KW-0723">Serine/threonine-protein kinase</keyword>
<dbReference type="PROSITE" id="PS00108">
    <property type="entry name" value="PROTEIN_KINASE_ST"/>
    <property type="match status" value="1"/>
</dbReference>
<dbReference type="PANTHER" id="PTHR24058">
    <property type="entry name" value="DUAL SPECIFICITY PROTEIN KINASE"/>
    <property type="match status" value="1"/>
</dbReference>
<feature type="domain" description="Protein kinase" evidence="8">
    <location>
        <begin position="82"/>
        <end position="434"/>
    </location>
</feature>
<evidence type="ECO:0000256" key="2">
    <source>
        <dbReference type="ARBA" id="ARBA00022679"/>
    </source>
</evidence>
<feature type="compositionally biased region" description="Pro residues" evidence="7">
    <location>
        <begin position="485"/>
        <end position="500"/>
    </location>
</feature>
<dbReference type="PROSITE" id="PS00107">
    <property type="entry name" value="PROTEIN_KINASE_ATP"/>
    <property type="match status" value="1"/>
</dbReference>
<dbReference type="PROSITE" id="PS50011">
    <property type="entry name" value="PROTEIN_KINASE_DOM"/>
    <property type="match status" value="1"/>
</dbReference>
<dbReference type="SUPFAM" id="SSF56112">
    <property type="entry name" value="Protein kinase-like (PK-like)"/>
    <property type="match status" value="1"/>
</dbReference>
<dbReference type="GO" id="GO:0004674">
    <property type="term" value="F:protein serine/threonine kinase activity"/>
    <property type="evidence" value="ECO:0007669"/>
    <property type="project" value="UniProtKB-KW"/>
</dbReference>
<dbReference type="InterPro" id="IPR017441">
    <property type="entry name" value="Protein_kinase_ATP_BS"/>
</dbReference>
<comment type="caution">
    <text evidence="9">The sequence shown here is derived from an EMBL/GenBank/DDBJ whole genome shotgun (WGS) entry which is preliminary data.</text>
</comment>
<evidence type="ECO:0000256" key="1">
    <source>
        <dbReference type="ARBA" id="ARBA00022527"/>
    </source>
</evidence>
<dbReference type="GeneID" id="9832126"/>
<dbReference type="Proteomes" id="UP000009170">
    <property type="component" value="Unassembled WGS sequence"/>
</dbReference>
<evidence type="ECO:0000256" key="3">
    <source>
        <dbReference type="ARBA" id="ARBA00022741"/>
    </source>
</evidence>
<dbReference type="STRING" id="70448.A0A090M5H8"/>
<dbReference type="GO" id="GO:0005737">
    <property type="term" value="C:cytoplasm"/>
    <property type="evidence" value="ECO:0007669"/>
    <property type="project" value="TreeGrafter"/>
</dbReference>
<accession>A0A090M5H8</accession>
<dbReference type="SMART" id="SM00220">
    <property type="entry name" value="S_TKc"/>
    <property type="match status" value="1"/>
</dbReference>
<dbReference type="InterPro" id="IPR008271">
    <property type="entry name" value="Ser/Thr_kinase_AS"/>
</dbReference>
<feature type="compositionally biased region" description="Polar residues" evidence="7">
    <location>
        <begin position="46"/>
        <end position="55"/>
    </location>
</feature>
<evidence type="ECO:0000256" key="5">
    <source>
        <dbReference type="ARBA" id="ARBA00022840"/>
    </source>
</evidence>
<feature type="region of interest" description="Disordered" evidence="7">
    <location>
        <begin position="686"/>
        <end position="759"/>
    </location>
</feature>
<keyword evidence="3 6" id="KW-0547">Nucleotide-binding</keyword>
<dbReference type="OrthoDB" id="9332038at2759"/>
<feature type="compositionally biased region" description="Polar residues" evidence="7">
    <location>
        <begin position="14"/>
        <end position="25"/>
    </location>
</feature>
<dbReference type="EMBL" id="CAID01000010">
    <property type="protein sequence ID" value="CEF99500.1"/>
    <property type="molecule type" value="Genomic_DNA"/>
</dbReference>
<keyword evidence="5 6" id="KW-0067">ATP-binding</keyword>
<dbReference type="InterPro" id="IPR050494">
    <property type="entry name" value="Ser_Thr_dual-spec_kinase"/>
</dbReference>
<feature type="compositionally biased region" description="Acidic residues" evidence="7">
    <location>
        <begin position="712"/>
        <end position="750"/>
    </location>
</feature>
<dbReference type="RefSeq" id="XP_022839871.1">
    <property type="nucleotide sequence ID" value="XM_022983245.1"/>
</dbReference>
<evidence type="ECO:0000259" key="8">
    <source>
        <dbReference type="PROSITE" id="PS50011"/>
    </source>
</evidence>
<feature type="compositionally biased region" description="Basic and acidic residues" evidence="7">
    <location>
        <begin position="31"/>
        <end position="41"/>
    </location>
</feature>
<dbReference type="Gene3D" id="3.30.200.20">
    <property type="entry name" value="Phosphorylase Kinase, domain 1"/>
    <property type="match status" value="1"/>
</dbReference>
<evidence type="ECO:0000313" key="10">
    <source>
        <dbReference type="Proteomes" id="UP000009170"/>
    </source>
</evidence>
<protein>
    <submittedName>
        <fullName evidence="9">Serine/threonine-protein kinase, active site</fullName>
    </submittedName>
</protein>
<feature type="region of interest" description="Disordered" evidence="7">
    <location>
        <begin position="1"/>
        <end position="79"/>
    </location>
</feature>
<keyword evidence="4 9" id="KW-0418">Kinase</keyword>
<dbReference type="CDD" id="cd14212">
    <property type="entry name" value="PKc_YAK1"/>
    <property type="match status" value="1"/>
</dbReference>
<gene>
    <name evidence="9" type="ORF">OT_ostta10g03490</name>
</gene>
<reference evidence="9 10" key="2">
    <citation type="journal article" date="2014" name="BMC Genomics">
        <title>An improved genome of the model marine alga Ostreococcus tauri unfolds by assessing Illumina de novo assemblies.</title>
        <authorList>
            <person name="Blanc-Mathieu R."/>
            <person name="Verhelst B."/>
            <person name="Derelle E."/>
            <person name="Rombauts S."/>
            <person name="Bouget F.Y."/>
            <person name="Carre I."/>
            <person name="Chateau A."/>
            <person name="Eyre-Walker A."/>
            <person name="Grimsley N."/>
            <person name="Moreau H."/>
            <person name="Piegu B."/>
            <person name="Rivals E."/>
            <person name="Schackwitz W."/>
            <person name="Van de Peer Y."/>
            <person name="Piganeau G."/>
        </authorList>
    </citation>
    <scope>NUCLEOTIDE SEQUENCE [LARGE SCALE GENOMIC DNA]</scope>
    <source>
        <strain evidence="10">OTTH 0595 / CCAP 157/2 / RCC745</strain>
    </source>
</reference>
<dbReference type="Pfam" id="PF00069">
    <property type="entry name" value="Pkinase"/>
    <property type="match status" value="1"/>
</dbReference>
<feature type="region of interest" description="Disordered" evidence="7">
    <location>
        <begin position="466"/>
        <end position="500"/>
    </location>
</feature>
<name>A0A090M5H8_OSTTA</name>
<reference evidence="10" key="1">
    <citation type="journal article" date="2006" name="Proc. Natl. Acad. Sci. U.S.A.">
        <title>Genome analysis of the smallest free-living eukaryote Ostreococcus tauri unveils many unique features.</title>
        <authorList>
            <person name="Derelle E."/>
            <person name="Ferraz C."/>
            <person name="Rombauts S."/>
            <person name="Rouze P."/>
            <person name="Worden A.Z."/>
            <person name="Robbens S."/>
            <person name="Partensky F."/>
            <person name="Degroeve S."/>
            <person name="Echeynie S."/>
            <person name="Cooke R."/>
            <person name="Saeys Y."/>
            <person name="Wuyts J."/>
            <person name="Jabbari K."/>
            <person name="Bowler C."/>
            <person name="Panaud O."/>
            <person name="Piegu B."/>
            <person name="Ball S.G."/>
            <person name="Ral J.-P."/>
            <person name="Bouget F.-Y."/>
            <person name="Piganeau G."/>
            <person name="De Baets B."/>
            <person name="Picard A."/>
            <person name="Delseny M."/>
            <person name="Demaille J."/>
            <person name="Van de Peer Y."/>
            <person name="Moreau H."/>
        </authorList>
    </citation>
    <scope>NUCLEOTIDE SEQUENCE [LARGE SCALE GENOMIC DNA]</scope>
    <source>
        <strain evidence="10">OTTH 0595 / CCAP 157/2 / RCC745</strain>
    </source>
</reference>